<accession>A0ABW1Z692</accession>
<proteinExistence type="inferred from homology"/>
<organism evidence="3 4">
    <name type="scientific">Granulicella cerasi</name>
    <dbReference type="NCBI Taxonomy" id="741063"/>
    <lineage>
        <taxon>Bacteria</taxon>
        <taxon>Pseudomonadati</taxon>
        <taxon>Acidobacteriota</taxon>
        <taxon>Terriglobia</taxon>
        <taxon>Terriglobales</taxon>
        <taxon>Acidobacteriaceae</taxon>
        <taxon>Granulicella</taxon>
    </lineage>
</organism>
<keyword evidence="4" id="KW-1185">Reference proteome</keyword>
<dbReference type="SUPFAM" id="SSF51569">
    <property type="entry name" value="Aldolase"/>
    <property type="match status" value="2"/>
</dbReference>
<protein>
    <submittedName>
        <fullName evidence="3">Dihydrodipicolinate synthase family protein</fullName>
    </submittedName>
</protein>
<dbReference type="InterPro" id="IPR002220">
    <property type="entry name" value="DapA-like"/>
</dbReference>
<comment type="similarity">
    <text evidence="1">Belongs to the DapA family.</text>
</comment>
<dbReference type="Gene3D" id="3.20.20.70">
    <property type="entry name" value="Aldolase class I"/>
    <property type="match status" value="1"/>
</dbReference>
<name>A0ABW1Z692_9BACT</name>
<gene>
    <name evidence="3" type="ORF">ACFQBQ_02575</name>
</gene>
<dbReference type="Pfam" id="PF00701">
    <property type="entry name" value="DHDPS"/>
    <property type="match status" value="1"/>
</dbReference>
<keyword evidence="2" id="KW-0456">Lyase</keyword>
<dbReference type="PANTHER" id="PTHR12128">
    <property type="entry name" value="DIHYDRODIPICOLINATE SYNTHASE"/>
    <property type="match status" value="1"/>
</dbReference>
<reference evidence="4" key="1">
    <citation type="journal article" date="2019" name="Int. J. Syst. Evol. Microbiol.">
        <title>The Global Catalogue of Microorganisms (GCM) 10K type strain sequencing project: providing services to taxonomists for standard genome sequencing and annotation.</title>
        <authorList>
            <consortium name="The Broad Institute Genomics Platform"/>
            <consortium name="The Broad Institute Genome Sequencing Center for Infectious Disease"/>
            <person name="Wu L."/>
            <person name="Ma J."/>
        </authorList>
    </citation>
    <scope>NUCLEOTIDE SEQUENCE [LARGE SCALE GENOMIC DNA]</scope>
    <source>
        <strain evidence="4">CGMCC 1.16026</strain>
    </source>
</reference>
<dbReference type="PANTHER" id="PTHR12128:SF66">
    <property type="entry name" value="4-HYDROXY-2-OXOGLUTARATE ALDOLASE, MITOCHONDRIAL"/>
    <property type="match status" value="1"/>
</dbReference>
<dbReference type="EMBL" id="JBHSWI010000001">
    <property type="protein sequence ID" value="MFC6644490.1"/>
    <property type="molecule type" value="Genomic_DNA"/>
</dbReference>
<evidence type="ECO:0000256" key="1">
    <source>
        <dbReference type="ARBA" id="ARBA00007592"/>
    </source>
</evidence>
<dbReference type="Proteomes" id="UP001596391">
    <property type="component" value="Unassembled WGS sequence"/>
</dbReference>
<evidence type="ECO:0000313" key="3">
    <source>
        <dbReference type="EMBL" id="MFC6644490.1"/>
    </source>
</evidence>
<dbReference type="SMART" id="SM01130">
    <property type="entry name" value="DHDPS"/>
    <property type="match status" value="1"/>
</dbReference>
<dbReference type="CDD" id="cd00408">
    <property type="entry name" value="DHDPS-like"/>
    <property type="match status" value="1"/>
</dbReference>
<evidence type="ECO:0000313" key="4">
    <source>
        <dbReference type="Proteomes" id="UP001596391"/>
    </source>
</evidence>
<comment type="caution">
    <text evidence="3">The sequence shown here is derived from an EMBL/GenBank/DDBJ whole genome shotgun (WGS) entry which is preliminary data.</text>
</comment>
<dbReference type="RefSeq" id="WP_263372427.1">
    <property type="nucleotide sequence ID" value="NZ_JAGSYD010000005.1"/>
</dbReference>
<evidence type="ECO:0000256" key="2">
    <source>
        <dbReference type="ARBA" id="ARBA00023239"/>
    </source>
</evidence>
<sequence>MMLIDGIHVPLTIPFYRDGALYLRKLEHNVRRYSLTPAAGLVLFVPGLEANTLSDAEVLDCLQSVRESAAPEKVLIAGISRDSVAQALTQARQAHDAMFDAVMLSAPPSWAQMQRRSGEAELLNYFRTVADNSPLPVVLWSQGDAPGFALSVEAIAALAKHPNILALYDANLDLARLDAIKDATKDVVHEATVTHIFRPVTRRMLAPVEVASTSVMVSLDALTGGAGTSTAVAEMQTPTLKTRTRKLGFNVMACGKASEMVPLWERGANGAMSMLAAPAPQAVHESYAAFTDGDLPLAALKAERLTKADAALETVGVAAAKYAQDVNAYFGGLPRLPIAPVNSEEKAVVDDAFRELRN</sequence>
<dbReference type="InterPro" id="IPR013785">
    <property type="entry name" value="Aldolase_TIM"/>
</dbReference>